<keyword evidence="2" id="KW-0436">Ligase</keyword>
<gene>
    <name evidence="2" type="ORF">F4562_004701</name>
</gene>
<name>A0A7W9MIN6_9ACTN</name>
<dbReference type="EMBL" id="JACHMP010000001">
    <property type="protein sequence ID" value="MBB5821639.1"/>
    <property type="molecule type" value="Genomic_DNA"/>
</dbReference>
<dbReference type="GO" id="GO:0047474">
    <property type="term" value="F:long-chain fatty acid--protein ligase activity"/>
    <property type="evidence" value="ECO:0007669"/>
    <property type="project" value="UniProtKB-EC"/>
</dbReference>
<organism evidence="2 3">
    <name type="scientific">Streptosporangium becharense</name>
    <dbReference type="NCBI Taxonomy" id="1816182"/>
    <lineage>
        <taxon>Bacteria</taxon>
        <taxon>Bacillati</taxon>
        <taxon>Actinomycetota</taxon>
        <taxon>Actinomycetes</taxon>
        <taxon>Streptosporangiales</taxon>
        <taxon>Streptosporangiaceae</taxon>
        <taxon>Streptosporangium</taxon>
    </lineage>
</organism>
<evidence type="ECO:0000313" key="2">
    <source>
        <dbReference type="EMBL" id="MBB5821639.1"/>
    </source>
</evidence>
<dbReference type="AlphaFoldDB" id="A0A7W9MIN6"/>
<dbReference type="PANTHER" id="PTHR43845:SF1">
    <property type="entry name" value="BLR5969 PROTEIN"/>
    <property type="match status" value="1"/>
</dbReference>
<dbReference type="PANTHER" id="PTHR43845">
    <property type="entry name" value="BLR5969 PROTEIN"/>
    <property type="match status" value="1"/>
</dbReference>
<comment type="caution">
    <text evidence="2">The sequence shown here is derived from an EMBL/GenBank/DDBJ whole genome shotgun (WGS) entry which is preliminary data.</text>
</comment>
<dbReference type="InterPro" id="IPR007534">
    <property type="entry name" value="LuxE"/>
</dbReference>
<dbReference type="EC" id="6.2.1.19" evidence="2"/>
<accession>A0A7W9MIN6</accession>
<evidence type="ECO:0000259" key="1">
    <source>
        <dbReference type="Pfam" id="PF04443"/>
    </source>
</evidence>
<dbReference type="RefSeq" id="WP_184541151.1">
    <property type="nucleotide sequence ID" value="NZ_JACHMP010000001.1"/>
</dbReference>
<proteinExistence type="predicted"/>
<protein>
    <submittedName>
        <fullName evidence="2">Long-chain-fatty-acid---luciferin-component ligase</fullName>
        <ecNumber evidence="2">6.2.1.19</ecNumber>
    </submittedName>
</protein>
<dbReference type="Proteomes" id="UP000540685">
    <property type="component" value="Unassembled WGS sequence"/>
</dbReference>
<dbReference type="InterPro" id="IPR042099">
    <property type="entry name" value="ANL_N_sf"/>
</dbReference>
<sequence>MNEPITRDTGASLLWDPLEAVSVLDDWVFQRSDIYHASAAEIETLKLTMARNAVDHHFTHNPTYRQYCQKSGFEPDQLNTLQDLARIPLITSSQFKISQVRTGPEEAIVKVCTSSGTQGSMSLVHRDETTLCRFLGSIQGSVDQLLGLDDAFCLHLGPSKEEAGDLWFSYAMAVTDMLFPTENFVVDGVFDPAKVVRRIQEARGDAENVLLVGAPIMFLHLDEYMTENGILLEDCENLFVITAGGWKRFRGSSIPREEFVGHLTKRFQGLDPSRIRDFFNMVELNSILAECEFHVKHVPPWIHVLTLDPRTLQPVANGRQGLLAFVDPTATSYPGFILTDDYARTVLDGECRCGRRGQGIEFTRRVEKVESRGCALKLDRAQLNR</sequence>
<dbReference type="Gene3D" id="3.40.50.12780">
    <property type="entry name" value="N-terminal domain of ligase-like"/>
    <property type="match status" value="1"/>
</dbReference>
<keyword evidence="3" id="KW-1185">Reference proteome</keyword>
<dbReference type="GO" id="GO:0008218">
    <property type="term" value="P:bioluminescence"/>
    <property type="evidence" value="ECO:0007669"/>
    <property type="project" value="InterPro"/>
</dbReference>
<evidence type="ECO:0000313" key="3">
    <source>
        <dbReference type="Proteomes" id="UP000540685"/>
    </source>
</evidence>
<dbReference type="Pfam" id="PF04443">
    <property type="entry name" value="LuxE"/>
    <property type="match status" value="1"/>
</dbReference>
<reference evidence="2 3" key="1">
    <citation type="submission" date="2020-08" db="EMBL/GenBank/DDBJ databases">
        <title>Sequencing the genomes of 1000 actinobacteria strains.</title>
        <authorList>
            <person name="Klenk H.-P."/>
        </authorList>
    </citation>
    <scope>NUCLEOTIDE SEQUENCE [LARGE SCALE GENOMIC DNA]</scope>
    <source>
        <strain evidence="2 3">DSM 46887</strain>
    </source>
</reference>
<feature type="domain" description="Acyl-protein synthetase LuxE" evidence="1">
    <location>
        <begin position="19"/>
        <end position="380"/>
    </location>
</feature>